<evidence type="ECO:0000313" key="4">
    <source>
        <dbReference type="EMBL" id="AKG33286.1"/>
    </source>
</evidence>
<dbReference type="GO" id="GO:0071281">
    <property type="term" value="P:cellular response to iron ion"/>
    <property type="evidence" value="ECO:0007669"/>
    <property type="project" value="TreeGrafter"/>
</dbReference>
<feature type="chain" id="PRO_5038422141" description="Fe/B12 periplasmic-binding domain-containing protein" evidence="2">
    <location>
        <begin position="24"/>
        <end position="375"/>
    </location>
</feature>
<evidence type="ECO:0000259" key="3">
    <source>
        <dbReference type="PROSITE" id="PS50983"/>
    </source>
</evidence>
<dbReference type="AlphaFoldDB" id="A0A0F7CG84"/>
<dbReference type="SMR" id="A0A0F7CG84"/>
<dbReference type="PANTHER" id="PTHR30535:SF34">
    <property type="entry name" value="MOLYBDATE-BINDING PROTEIN MOLA"/>
    <property type="match status" value="1"/>
</dbReference>
<feature type="domain" description="Fe/B12 periplasmic-binding" evidence="3">
    <location>
        <begin position="68"/>
        <end position="348"/>
    </location>
</feature>
<evidence type="ECO:0000256" key="1">
    <source>
        <dbReference type="ARBA" id="ARBA00008814"/>
    </source>
</evidence>
<reference evidence="4 5" key="1">
    <citation type="submission" date="2015-03" db="EMBL/GenBank/DDBJ databases">
        <authorList>
            <person name="Abdul Halim M."/>
        </authorList>
    </citation>
    <scope>NUCLEOTIDE SEQUENCE [LARGE SCALE GENOMIC DNA]</scope>
    <source>
        <strain evidence="4 5">ATCC 35681</strain>
    </source>
</reference>
<comment type="similarity">
    <text evidence="1">Belongs to the bacterial solute-binding protein 8 family.</text>
</comment>
<dbReference type="PATRIC" id="fig|1333534.5.peg.125"/>
<dbReference type="InterPro" id="IPR002491">
    <property type="entry name" value="ABC_transptr_periplasmic_BD"/>
</dbReference>
<dbReference type="PANTHER" id="PTHR30535">
    <property type="entry name" value="VITAMIN B12-BINDING PROTEIN"/>
    <property type="match status" value="1"/>
</dbReference>
<dbReference type="InterPro" id="IPR050902">
    <property type="entry name" value="ABC_Transporter_SBP"/>
</dbReference>
<dbReference type="EMBL" id="CP011114">
    <property type="protein sequence ID" value="AKG33286.1"/>
    <property type="molecule type" value="Genomic_DNA"/>
</dbReference>
<feature type="signal peptide" evidence="2">
    <location>
        <begin position="1"/>
        <end position="23"/>
    </location>
</feature>
<dbReference type="SUPFAM" id="SSF53807">
    <property type="entry name" value="Helical backbone' metal receptor"/>
    <property type="match status" value="1"/>
</dbReference>
<gene>
    <name evidence="4" type="ORF">VK70_00555</name>
</gene>
<evidence type="ECO:0000313" key="5">
    <source>
        <dbReference type="Proteomes" id="UP000034189"/>
    </source>
</evidence>
<reference evidence="4 5" key="2">
    <citation type="journal article" date="2016" name="Genome Announc.">
        <title>Genome Sequence of a Gram-Positive Diazotroph, Paenibacillus durus Type Strain ATCC 35681.</title>
        <authorList>
            <person name="Halim M.A."/>
            <person name="Rahman A.Y."/>
            <person name="Sim K.S."/>
            <person name="Yam H.C."/>
            <person name="Rahim A.A."/>
            <person name="Ghazali A.H."/>
            <person name="Najimudin N."/>
        </authorList>
    </citation>
    <scope>NUCLEOTIDE SEQUENCE [LARGE SCALE GENOMIC DNA]</scope>
    <source>
        <strain evidence="4 5">ATCC 35681</strain>
    </source>
</reference>
<dbReference type="Pfam" id="PF01497">
    <property type="entry name" value="Peripla_BP_2"/>
    <property type="match status" value="1"/>
</dbReference>
<dbReference type="OrthoDB" id="9816357at2"/>
<accession>A0A0F7CG84</accession>
<proteinExistence type="inferred from homology"/>
<dbReference type="RefSeq" id="WP_025696787.1">
    <property type="nucleotide sequence ID" value="NZ_ASQQ01000468.1"/>
</dbReference>
<organism evidence="4 5">
    <name type="scientific">Paenibacillus durus ATCC 35681</name>
    <dbReference type="NCBI Taxonomy" id="1333534"/>
    <lineage>
        <taxon>Bacteria</taxon>
        <taxon>Bacillati</taxon>
        <taxon>Bacillota</taxon>
        <taxon>Bacilli</taxon>
        <taxon>Bacillales</taxon>
        <taxon>Paenibacillaceae</taxon>
        <taxon>Paenibacillus</taxon>
    </lineage>
</organism>
<dbReference type="HOGENOM" id="CLU_038034_13_0_9"/>
<dbReference type="Proteomes" id="UP000034189">
    <property type="component" value="Chromosome"/>
</dbReference>
<sequence length="375" mass="41456">MKNRRILLTLLLCMLMLMLPLYGCGNGTNTAADNTQAGEQQPAPSAKPTYTIVDQLGRTVEIPGKVDRIVALQHHTLDIMLELHAQDKLVGVLRDWESLLGSYAADVYPNIRNLETPGSISELNVEAVASLKPDVVFVSNQIPKETLAQLEQLGIPVVGITLYVADKEQASTIHPDLVNPDEAYTEGLKQAINLIGQITGTENKAAELWNYVVSNRAIVSEHLSTVPEQDRIKVYMANENMYTYGTGKYVGVAMAKAGARNVAETIKGYKQVSVEQVTAWNPEVIFVQSRYASVLDEIRGDKAWAAIDAVKNGKLIIAPDYTKPWGNPAPESMALGEIWLAKTLYPDAFKDVDLNAMVQHFYKTFYGIEYKDKRS</sequence>
<name>A0A0F7CG84_PAEDU</name>
<dbReference type="Gene3D" id="3.40.50.1980">
    <property type="entry name" value="Nitrogenase molybdenum iron protein domain"/>
    <property type="match status" value="2"/>
</dbReference>
<keyword evidence="2" id="KW-0732">Signal</keyword>
<evidence type="ECO:0000256" key="2">
    <source>
        <dbReference type="SAM" id="SignalP"/>
    </source>
</evidence>
<dbReference type="PROSITE" id="PS50983">
    <property type="entry name" value="FE_B12_PBP"/>
    <property type="match status" value="1"/>
</dbReference>
<protein>
    <recommendedName>
        <fullName evidence="3">Fe/B12 periplasmic-binding domain-containing protein</fullName>
    </recommendedName>
</protein>